<dbReference type="Gene3D" id="1.10.3450.10">
    <property type="entry name" value="TTHA0068-like"/>
    <property type="match status" value="1"/>
</dbReference>
<dbReference type="PANTHER" id="PTHR34796">
    <property type="entry name" value="EXPRESSED PROTEIN"/>
    <property type="match status" value="1"/>
</dbReference>
<proteinExistence type="predicted"/>
<accession>A0A7Z8E3Z3</accession>
<evidence type="ECO:0000313" key="1">
    <source>
        <dbReference type="EMBL" id="TBW78321.1"/>
    </source>
</evidence>
<gene>
    <name evidence="1" type="ORF">EQ811_04410</name>
</gene>
<comment type="caution">
    <text evidence="1">The sequence shown here is derived from an EMBL/GenBank/DDBJ whole genome shotgun (WGS) entry which is preliminary data.</text>
</comment>
<organism evidence="1 2">
    <name type="scientific">Staphylococcus capitis</name>
    <dbReference type="NCBI Taxonomy" id="29388"/>
    <lineage>
        <taxon>Bacteria</taxon>
        <taxon>Bacillati</taxon>
        <taxon>Bacillota</taxon>
        <taxon>Bacilli</taxon>
        <taxon>Bacillales</taxon>
        <taxon>Staphylococcaceae</taxon>
        <taxon>Staphylococcus</taxon>
    </lineage>
</organism>
<dbReference type="InterPro" id="IPR005500">
    <property type="entry name" value="DUF309"/>
</dbReference>
<dbReference type="PANTHER" id="PTHR34796:SF1">
    <property type="entry name" value="EXPRESSED PROTEIN"/>
    <property type="match status" value="1"/>
</dbReference>
<dbReference type="Proteomes" id="UP000291949">
    <property type="component" value="Unassembled WGS sequence"/>
</dbReference>
<name>A0A7Z8E3Z3_STACP</name>
<dbReference type="SUPFAM" id="SSF140663">
    <property type="entry name" value="TTHA0068-like"/>
    <property type="match status" value="1"/>
</dbReference>
<dbReference type="AlphaFoldDB" id="A0A7Z8E3Z3"/>
<dbReference type="RefSeq" id="WP_049427638.1">
    <property type="nucleotide sequence ID" value="NZ_AP014956.1"/>
</dbReference>
<dbReference type="EMBL" id="SCHC01000001">
    <property type="protein sequence ID" value="TBW78321.1"/>
    <property type="molecule type" value="Genomic_DNA"/>
</dbReference>
<protein>
    <submittedName>
        <fullName evidence="1">DUF309 domain-containing protein</fullName>
    </submittedName>
</protein>
<reference evidence="1 2" key="1">
    <citation type="journal article" date="2019" name="Sci. Transl. Med.">
        <title>Quorum sensing between bacterial species on the skin protects against epidermal injury in atopic dermatitis.</title>
        <authorList>
            <person name="Williams M.R."/>
        </authorList>
    </citation>
    <scope>NUCLEOTIDE SEQUENCE [LARGE SCALE GENOMIC DNA]</scope>
    <source>
        <strain evidence="1 2">H8</strain>
    </source>
</reference>
<dbReference type="Pfam" id="PF03745">
    <property type="entry name" value="DUF309"/>
    <property type="match status" value="1"/>
</dbReference>
<evidence type="ECO:0000313" key="2">
    <source>
        <dbReference type="Proteomes" id="UP000291949"/>
    </source>
</evidence>
<sequence>MDDALIHFYYQFHKHQHYFLCHDILEEAWKLNPSFSKNDAVVSLILFATACYHYRRDNIKGALKSYEKSLSVIKQAKDKTQLHLNIDEYQSMILHQINSIRDHHVFVPVKLPIHTSFEKVITRVYQDYSFTQFVISEPYIVHHHIKRDRTEVIQAREEARQLRRSHTQRPYNTLKDQ</sequence>
<dbReference type="InterPro" id="IPR023203">
    <property type="entry name" value="TTHA0068_sf"/>
</dbReference>